<keyword evidence="6" id="KW-1185">Reference proteome</keyword>
<dbReference type="GeneID" id="93089823"/>
<dbReference type="GO" id="GO:0047480">
    <property type="term" value="F:UDP-N-acetylmuramoyl-tripeptide-D-alanyl-D-alanine ligase activity"/>
    <property type="evidence" value="ECO:0007669"/>
    <property type="project" value="UniProtKB-EC"/>
</dbReference>
<dbReference type="SUPFAM" id="SSF53244">
    <property type="entry name" value="MurD-like peptide ligases, peptide-binding domain"/>
    <property type="match status" value="1"/>
</dbReference>
<dbReference type="PANTHER" id="PTHR43024">
    <property type="entry name" value="UDP-N-ACETYLMURAMOYL-TRIPEPTIDE--D-ALANYL-D-ALANINE LIGASE"/>
    <property type="match status" value="1"/>
</dbReference>
<evidence type="ECO:0000256" key="1">
    <source>
        <dbReference type="ARBA" id="ARBA00022598"/>
    </source>
</evidence>
<keyword evidence="3" id="KW-0067">ATP-binding</keyword>
<dbReference type="InterPro" id="IPR051046">
    <property type="entry name" value="MurCDEF_CellWall_CoF430Synth"/>
</dbReference>
<dbReference type="Gene3D" id="3.40.1190.10">
    <property type="entry name" value="Mur-like, catalytic domain"/>
    <property type="match status" value="1"/>
</dbReference>
<gene>
    <name evidence="5" type="primary">murF</name>
    <name evidence="5" type="ORF">NCTC12475_01165</name>
</gene>
<organism evidence="5 6">
    <name type="scientific">Campylobacter sputorum subsp. sputorum</name>
    <dbReference type="NCBI Taxonomy" id="32024"/>
    <lineage>
        <taxon>Bacteria</taxon>
        <taxon>Pseudomonadati</taxon>
        <taxon>Campylobacterota</taxon>
        <taxon>Epsilonproteobacteria</taxon>
        <taxon>Campylobacterales</taxon>
        <taxon>Campylobacteraceae</taxon>
        <taxon>Campylobacter</taxon>
    </lineage>
</organism>
<reference evidence="5 6" key="1">
    <citation type="submission" date="2018-06" db="EMBL/GenBank/DDBJ databases">
        <authorList>
            <consortium name="Pathogen Informatics"/>
            <person name="Doyle S."/>
        </authorList>
    </citation>
    <scope>NUCLEOTIDE SEQUENCE [LARGE SCALE GENOMIC DNA]</scope>
    <source>
        <strain evidence="5 6">NCTC12475</strain>
    </source>
</reference>
<feature type="domain" description="Mur ligase central" evidence="4">
    <location>
        <begin position="163"/>
        <end position="337"/>
    </location>
</feature>
<dbReference type="Pfam" id="PF08245">
    <property type="entry name" value="Mur_ligase_M"/>
    <property type="match status" value="1"/>
</dbReference>
<dbReference type="AlphaFoldDB" id="A0A381DJS5"/>
<name>A0A381DJS5_9BACT</name>
<evidence type="ECO:0000313" key="6">
    <source>
        <dbReference type="Proteomes" id="UP000254920"/>
    </source>
</evidence>
<protein>
    <submittedName>
        <fullName evidence="5">Mur ligase family protein</fullName>
        <ecNumber evidence="5">6.3.2.10</ecNumber>
    </submittedName>
</protein>
<keyword evidence="2" id="KW-0547">Nucleotide-binding</keyword>
<keyword evidence="1 5" id="KW-0436">Ligase</keyword>
<evidence type="ECO:0000256" key="3">
    <source>
        <dbReference type="ARBA" id="ARBA00022840"/>
    </source>
</evidence>
<evidence type="ECO:0000313" key="5">
    <source>
        <dbReference type="EMBL" id="SUX10952.1"/>
    </source>
</evidence>
<dbReference type="RefSeq" id="WP_089181741.1">
    <property type="nucleotide sequence ID" value="NZ_CP043427.1"/>
</dbReference>
<accession>A0A381DJS5</accession>
<dbReference type="GO" id="GO:0005524">
    <property type="term" value="F:ATP binding"/>
    <property type="evidence" value="ECO:0007669"/>
    <property type="project" value="UniProtKB-KW"/>
</dbReference>
<dbReference type="InterPro" id="IPR013221">
    <property type="entry name" value="Mur_ligase_cen"/>
</dbReference>
<dbReference type="STRING" id="32024.GCA_000788295_01387"/>
<dbReference type="PANTHER" id="PTHR43024:SF1">
    <property type="entry name" value="UDP-N-ACETYLMURAMOYL-TRIPEPTIDE--D-ALANYL-D-ALANINE LIGASE"/>
    <property type="match status" value="1"/>
</dbReference>
<dbReference type="EC" id="6.3.2.10" evidence="5"/>
<dbReference type="EMBL" id="UFVD01000001">
    <property type="protein sequence ID" value="SUX10952.1"/>
    <property type="molecule type" value="Genomic_DNA"/>
</dbReference>
<dbReference type="Proteomes" id="UP000254920">
    <property type="component" value="Unassembled WGS sequence"/>
</dbReference>
<evidence type="ECO:0000259" key="4">
    <source>
        <dbReference type="Pfam" id="PF08245"/>
    </source>
</evidence>
<dbReference type="InterPro" id="IPR036615">
    <property type="entry name" value="Mur_ligase_C_dom_sf"/>
</dbReference>
<proteinExistence type="predicted"/>
<dbReference type="SUPFAM" id="SSF53623">
    <property type="entry name" value="MurD-like peptide ligases, catalytic domain"/>
    <property type="match status" value="1"/>
</dbReference>
<dbReference type="InterPro" id="IPR036565">
    <property type="entry name" value="Mur-like_cat_sf"/>
</dbReference>
<evidence type="ECO:0000256" key="2">
    <source>
        <dbReference type="ARBA" id="ARBA00022741"/>
    </source>
</evidence>
<dbReference type="Gene3D" id="3.90.190.20">
    <property type="entry name" value="Mur ligase, C-terminal domain"/>
    <property type="match status" value="1"/>
</dbReference>
<sequence length="479" mass="55156">MDVFIFITNFLFTLLLGFYLITALQWFSYKFERVIFHFTKPLWHLFFLVVPILLYYALNYVNFIYFAVYFYIIFVPTLYFWHKKLDKKLVFTARVKRFFVILGLVTLFIDILLIKKVEILPIFLPLIISFLISFIFESFNSKLFIKSASKKLASMPNLIIIEITASYGKTSIKNFLYQILESEFKCYKTPRSVNTLMGLVKDINENLNTQTQIYIAEAGARKNGDIAEITQFLKPSIVIVGEIGEQHIEYFKSLENIRKTKLEALNSPNLKAAFVHSSTKKISDEKTQIYDENLSNITSNLDGIKFEMKLNSGDYEFETKLLGEFNASNLSACINVANYLKVDIKTIQNRVLNLKSVEHRLEKIEAGGKFIIDDSFNGNFEGMSKSYDLVKSFDGRKVVITPGIVEATKEINESLAKKIDEIFDLVIITGELNAEIFKRIIDENKFILVKDKRDLTQILGEKTKAGDLILFSNDAPSFI</sequence>
<dbReference type="OrthoDB" id="9801978at2"/>